<dbReference type="InterPro" id="IPR029062">
    <property type="entry name" value="Class_I_gatase-like"/>
</dbReference>
<feature type="domain" description="NodB homology" evidence="1">
    <location>
        <begin position="342"/>
        <end position="409"/>
    </location>
</feature>
<dbReference type="OrthoDB" id="1717819at2"/>
<organism evidence="2 3">
    <name type="scientific">Caldisericum exile (strain DSM 21853 / NBRC 104410 / AZM16c01)</name>
    <dbReference type="NCBI Taxonomy" id="511051"/>
    <lineage>
        <taxon>Bacteria</taxon>
        <taxon>Pseudomonadati</taxon>
        <taxon>Caldisericota/Cryosericota group</taxon>
        <taxon>Caldisericota</taxon>
        <taxon>Caldisericia</taxon>
        <taxon>Caldisericales</taxon>
        <taxon>Caldisericaceae</taxon>
        <taxon>Caldisericum</taxon>
    </lineage>
</organism>
<dbReference type="InterPro" id="IPR002509">
    <property type="entry name" value="NODB_dom"/>
</dbReference>
<dbReference type="Pfam" id="PF01522">
    <property type="entry name" value="Polysacc_deac_1"/>
    <property type="match status" value="1"/>
</dbReference>
<dbReference type="AlphaFoldDB" id="A0A7U6GDP3"/>
<name>A0A7U6GDP3_CALEA</name>
<accession>A0A7U6GDP3</accession>
<evidence type="ECO:0000313" key="2">
    <source>
        <dbReference type="EMBL" id="BAL80484.1"/>
    </source>
</evidence>
<dbReference type="Gene3D" id="3.40.50.880">
    <property type="match status" value="1"/>
</dbReference>
<keyword evidence="3" id="KW-1185">Reference proteome</keyword>
<dbReference type="SUPFAM" id="SSF88713">
    <property type="entry name" value="Glycoside hydrolase/deacetylase"/>
    <property type="match status" value="1"/>
</dbReference>
<evidence type="ECO:0000313" key="3">
    <source>
        <dbReference type="Proteomes" id="UP000004793"/>
    </source>
</evidence>
<proteinExistence type="predicted"/>
<dbReference type="InterPro" id="IPR011330">
    <property type="entry name" value="Glyco_hydro/deAcase_b/a-brl"/>
</dbReference>
<protein>
    <recommendedName>
        <fullName evidence="1">NodB homology domain-containing protein</fullName>
    </recommendedName>
</protein>
<dbReference type="Gene3D" id="3.20.20.370">
    <property type="entry name" value="Glycoside hydrolase/deacetylase"/>
    <property type="match status" value="1"/>
</dbReference>
<dbReference type="RefSeq" id="WP_014452890.1">
    <property type="nucleotide sequence ID" value="NC_017096.1"/>
</dbReference>
<gene>
    <name evidence="2" type="ordered locus">CSE_03580</name>
</gene>
<dbReference type="GO" id="GO:0016810">
    <property type="term" value="F:hydrolase activity, acting on carbon-nitrogen (but not peptide) bonds"/>
    <property type="evidence" value="ECO:0007669"/>
    <property type="project" value="InterPro"/>
</dbReference>
<dbReference type="KEGG" id="cex:CSE_03580"/>
<dbReference type="EMBL" id="AP012051">
    <property type="protein sequence ID" value="BAL80484.1"/>
    <property type="molecule type" value="Genomic_DNA"/>
</dbReference>
<dbReference type="Proteomes" id="UP000004793">
    <property type="component" value="Chromosome"/>
</dbReference>
<reference evidence="2 3" key="1">
    <citation type="submission" date="2011-01" db="EMBL/GenBank/DDBJ databases">
        <title>Whole genome sequence of Caldisericum exile AZM16c01.</title>
        <authorList>
            <person name="Narita-Yamada S."/>
            <person name="Kawakoshi A."/>
            <person name="Nakamura S."/>
            <person name="Sasagawa M."/>
            <person name="Fukada J."/>
            <person name="Sekine M."/>
            <person name="Kato Y."/>
            <person name="Fukai R."/>
            <person name="Sasaki K."/>
            <person name="Hanamaki A."/>
            <person name="Narita H."/>
            <person name="Konno Y."/>
            <person name="Mori K."/>
            <person name="Yamazaki S."/>
            <person name="Suzuki K."/>
            <person name="Fujita N."/>
        </authorList>
    </citation>
    <scope>NUCLEOTIDE SEQUENCE [LARGE SCALE GENOMIC DNA]</scope>
    <source>
        <strain evidence="3">DSM 21853 / NBRC 104410 / AZM16c01</strain>
    </source>
</reference>
<dbReference type="GO" id="GO:0005975">
    <property type="term" value="P:carbohydrate metabolic process"/>
    <property type="evidence" value="ECO:0007669"/>
    <property type="project" value="InterPro"/>
</dbReference>
<sequence>MKWKITFLIIFVLILSALIIALNKKTDQYYSIVLAYNPNEYSFPIEAYKSVLDELKVPYKLESVFDLVSENPKNYYKIHKAIIFMDEVNKYLPNEVVPFLKEYTNEGGSVLVAFDVGVLNQDKTYRNRGILSEILGISNINFGKYKEKTFVEGSLFLKSHESAEILKIPPYKLENGKFVSGYMYGKLLYPSPVVEPITVKDEEVLAYLQTTNGEKFPSITLRKTKGYIMYVSIPLGYLKSYSDDFPLRTILSSFLFEIVKVPHILAAPYGIPGLVINLHIDSNIDYNSIPYLENNGFLNKEIEYSIHICAGDFRDYPGDNLGFDACGKGKKFVLELTKFGIIGDHGGWAHNYFSSLLNQNALSEEEIKNYIDKNTQCLENIIGYKIKEYSAPNGVHPEVVTKILESEGFNSYYYTGDNGSVPNRTFLNGSMVSSPDFIS</sequence>
<evidence type="ECO:0000259" key="1">
    <source>
        <dbReference type="Pfam" id="PF01522"/>
    </source>
</evidence>